<protein>
    <submittedName>
        <fullName evidence="1">Uncharacterized protein</fullName>
    </submittedName>
</protein>
<reference evidence="1" key="1">
    <citation type="submission" date="2021-05" db="EMBL/GenBank/DDBJ databases">
        <authorList>
            <person name="Scholz U."/>
            <person name="Mascher M."/>
            <person name="Fiebig A."/>
        </authorList>
    </citation>
    <scope>NUCLEOTIDE SEQUENCE [LARGE SCALE GENOMIC DNA]</scope>
</reference>
<accession>A0ACD5VAJ0</accession>
<name>A0ACD5VAJ0_AVESA</name>
<proteinExistence type="predicted"/>
<organism evidence="1 2">
    <name type="scientific">Avena sativa</name>
    <name type="common">Oat</name>
    <dbReference type="NCBI Taxonomy" id="4498"/>
    <lineage>
        <taxon>Eukaryota</taxon>
        <taxon>Viridiplantae</taxon>
        <taxon>Streptophyta</taxon>
        <taxon>Embryophyta</taxon>
        <taxon>Tracheophyta</taxon>
        <taxon>Spermatophyta</taxon>
        <taxon>Magnoliopsida</taxon>
        <taxon>Liliopsida</taxon>
        <taxon>Poales</taxon>
        <taxon>Poaceae</taxon>
        <taxon>BOP clade</taxon>
        <taxon>Pooideae</taxon>
        <taxon>Poodae</taxon>
        <taxon>Poeae</taxon>
        <taxon>Poeae Chloroplast Group 1 (Aveneae type)</taxon>
        <taxon>Aveninae</taxon>
        <taxon>Avena</taxon>
    </lineage>
</organism>
<evidence type="ECO:0000313" key="1">
    <source>
        <dbReference type="EnsemblPlants" id="AVESA.00010b.r2.2DG0393650.1.CDS.1"/>
    </source>
</evidence>
<dbReference type="Proteomes" id="UP001732700">
    <property type="component" value="Chromosome 2D"/>
</dbReference>
<reference evidence="1" key="2">
    <citation type="submission" date="2025-09" db="UniProtKB">
        <authorList>
            <consortium name="EnsemblPlants"/>
        </authorList>
    </citation>
    <scope>IDENTIFICATION</scope>
</reference>
<keyword evidence="2" id="KW-1185">Reference proteome</keyword>
<dbReference type="EnsemblPlants" id="AVESA.00010b.r2.2DG0393650.1">
    <property type="protein sequence ID" value="AVESA.00010b.r2.2DG0393650.1.CDS.1"/>
    <property type="gene ID" value="AVESA.00010b.r2.2DG0393650"/>
</dbReference>
<evidence type="ECO:0000313" key="2">
    <source>
        <dbReference type="Proteomes" id="UP001732700"/>
    </source>
</evidence>
<sequence>MIQVKRSHMNISSPIGCCLEVDIPILVYEFSSKGSLHDNLHGNNKVPLGLGTRLRIAAYSAHGLDYMLSGPSGKGTKILHGDVKTENIFLDESFNPMVSHFGMSRLYRRTGILVNDMAYMDPVYLQTDLLTEQSDVYSFGVVILELISRKKATQSNNNRLVRKFLENHKQGRRSTELFDKEIAVTGHFELLDSLAGIAVECLDDDTSRRPTMSDVAKRLFILYRSQAN</sequence>